<dbReference type="InterPro" id="IPR000792">
    <property type="entry name" value="Tscrpt_reg_LuxR_C"/>
</dbReference>
<evidence type="ECO:0000259" key="2">
    <source>
        <dbReference type="PROSITE" id="PS50043"/>
    </source>
</evidence>
<dbReference type="GO" id="GO:0003677">
    <property type="term" value="F:DNA binding"/>
    <property type="evidence" value="ECO:0007669"/>
    <property type="project" value="UniProtKB-KW"/>
</dbReference>
<dbReference type="Gene3D" id="3.40.50.2300">
    <property type="match status" value="1"/>
</dbReference>
<evidence type="ECO:0000313" key="4">
    <source>
        <dbReference type="Proteomes" id="UP000287352"/>
    </source>
</evidence>
<evidence type="ECO:0000256" key="1">
    <source>
        <dbReference type="ARBA" id="ARBA00023125"/>
    </source>
</evidence>
<dbReference type="PRINTS" id="PR00038">
    <property type="entry name" value="HTHLUXR"/>
</dbReference>
<organism evidence="3 4">
    <name type="scientific">Tengunoibacter tsumagoiensis</name>
    <dbReference type="NCBI Taxonomy" id="2014871"/>
    <lineage>
        <taxon>Bacteria</taxon>
        <taxon>Bacillati</taxon>
        <taxon>Chloroflexota</taxon>
        <taxon>Ktedonobacteria</taxon>
        <taxon>Ktedonobacterales</taxon>
        <taxon>Dictyobacteraceae</taxon>
        <taxon>Tengunoibacter</taxon>
    </lineage>
</organism>
<protein>
    <submittedName>
        <fullName evidence="3">DNA-binding response regulator</fullName>
    </submittedName>
</protein>
<dbReference type="SUPFAM" id="SSF46894">
    <property type="entry name" value="C-terminal effector domain of the bipartite response regulators"/>
    <property type="match status" value="1"/>
</dbReference>
<dbReference type="AlphaFoldDB" id="A0A402A5X9"/>
<dbReference type="Pfam" id="PF00196">
    <property type="entry name" value="GerE"/>
    <property type="match status" value="1"/>
</dbReference>
<feature type="domain" description="HTH luxR-type" evidence="2">
    <location>
        <begin position="134"/>
        <end position="196"/>
    </location>
</feature>
<dbReference type="InterPro" id="IPR039420">
    <property type="entry name" value="WalR-like"/>
</dbReference>
<dbReference type="PROSITE" id="PS50043">
    <property type="entry name" value="HTH_LUXR_2"/>
    <property type="match status" value="1"/>
</dbReference>
<dbReference type="OrthoDB" id="9780593at2"/>
<evidence type="ECO:0000313" key="3">
    <source>
        <dbReference type="EMBL" id="GCE14520.1"/>
    </source>
</evidence>
<dbReference type="PANTHER" id="PTHR43214">
    <property type="entry name" value="TWO-COMPONENT RESPONSE REGULATOR"/>
    <property type="match status" value="1"/>
</dbReference>
<dbReference type="InterPro" id="IPR016032">
    <property type="entry name" value="Sig_transdc_resp-reg_C-effctor"/>
</dbReference>
<proteinExistence type="predicted"/>
<keyword evidence="1 3" id="KW-0238">DNA-binding</keyword>
<sequence>MGLLLLIIEPNDIVRAGLRSIFENDPSVSAVYEASMLRDSVEKDAHTVNLIIINQSVMTERLSIYREKCVVIANNPNLADLKTAYDTGALGYLTPHASRDLLRSSLHISKQSFLIEPTLTPLLMRCIFDSKNSYYIKDELLTPREREIVTLLRSGIDRVSIAKHLHIANTTLKTHIKNIARKREQIEQTAQLQVSH</sequence>
<gene>
    <name evidence="3" type="primary">narL</name>
    <name evidence="3" type="ORF">KTT_43790</name>
</gene>
<comment type="caution">
    <text evidence="3">The sequence shown here is derived from an EMBL/GenBank/DDBJ whole genome shotgun (WGS) entry which is preliminary data.</text>
</comment>
<dbReference type="EMBL" id="BIFR01000002">
    <property type="protein sequence ID" value="GCE14520.1"/>
    <property type="molecule type" value="Genomic_DNA"/>
</dbReference>
<name>A0A402A5X9_9CHLR</name>
<keyword evidence="4" id="KW-1185">Reference proteome</keyword>
<dbReference type="GO" id="GO:0006355">
    <property type="term" value="P:regulation of DNA-templated transcription"/>
    <property type="evidence" value="ECO:0007669"/>
    <property type="project" value="InterPro"/>
</dbReference>
<dbReference type="Proteomes" id="UP000287352">
    <property type="component" value="Unassembled WGS sequence"/>
</dbReference>
<dbReference type="RefSeq" id="WP_126582087.1">
    <property type="nucleotide sequence ID" value="NZ_BIFR01000002.1"/>
</dbReference>
<accession>A0A402A5X9</accession>
<reference evidence="4" key="1">
    <citation type="submission" date="2018-12" db="EMBL/GenBank/DDBJ databases">
        <title>Tengunoibacter tsumagoiensis gen. nov., sp. nov., Dictyobacter kobayashii sp. nov., D. alpinus sp. nov., and D. joshuensis sp. nov. and description of Dictyobacteraceae fam. nov. within the order Ktedonobacterales isolated from Tengu-no-mugimeshi.</title>
        <authorList>
            <person name="Wang C.M."/>
            <person name="Zheng Y."/>
            <person name="Sakai Y."/>
            <person name="Toyoda A."/>
            <person name="Minakuchi Y."/>
            <person name="Abe K."/>
            <person name="Yokota A."/>
            <person name="Yabe S."/>
        </authorList>
    </citation>
    <scope>NUCLEOTIDE SEQUENCE [LARGE SCALE GENOMIC DNA]</scope>
    <source>
        <strain evidence="4">Uno3</strain>
    </source>
</reference>
<dbReference type="SMART" id="SM00421">
    <property type="entry name" value="HTH_LUXR"/>
    <property type="match status" value="1"/>
</dbReference>